<reference evidence="1" key="1">
    <citation type="submission" date="2020-07" db="EMBL/GenBank/DDBJ databases">
        <title>Genome sequence and genetic diversity analysis of an under-domesticated orphan crop, white fonio (Digitaria exilis).</title>
        <authorList>
            <person name="Bennetzen J.L."/>
            <person name="Chen S."/>
            <person name="Ma X."/>
            <person name="Wang X."/>
            <person name="Yssel A.E.J."/>
            <person name="Chaluvadi S.R."/>
            <person name="Johnson M."/>
            <person name="Gangashetty P."/>
            <person name="Hamidou F."/>
            <person name="Sanogo M.D."/>
            <person name="Zwaenepoel A."/>
            <person name="Wallace J."/>
            <person name="Van De Peer Y."/>
            <person name="Van Deynze A."/>
        </authorList>
    </citation>
    <scope>NUCLEOTIDE SEQUENCE</scope>
    <source>
        <tissue evidence="1">Leaves</tissue>
    </source>
</reference>
<comment type="caution">
    <text evidence="1">The sequence shown here is derived from an EMBL/GenBank/DDBJ whole genome shotgun (WGS) entry which is preliminary data.</text>
</comment>
<sequence length="36" mass="4290">MQEPSTTRRGEQRNLWCRSTKKLFFGSKLDTCPYSH</sequence>
<dbReference type="EMBL" id="JACEFO010001742">
    <property type="protein sequence ID" value="KAF8712855.1"/>
    <property type="molecule type" value="Genomic_DNA"/>
</dbReference>
<proteinExistence type="predicted"/>
<accession>A0A835BVP4</accession>
<name>A0A835BVP4_9POAL</name>
<keyword evidence="2" id="KW-1185">Reference proteome</keyword>
<protein>
    <submittedName>
        <fullName evidence="1">Uncharacterized protein</fullName>
    </submittedName>
</protein>
<dbReference type="Proteomes" id="UP000636709">
    <property type="component" value="Unassembled WGS sequence"/>
</dbReference>
<evidence type="ECO:0000313" key="2">
    <source>
        <dbReference type="Proteomes" id="UP000636709"/>
    </source>
</evidence>
<organism evidence="1 2">
    <name type="scientific">Digitaria exilis</name>
    <dbReference type="NCBI Taxonomy" id="1010633"/>
    <lineage>
        <taxon>Eukaryota</taxon>
        <taxon>Viridiplantae</taxon>
        <taxon>Streptophyta</taxon>
        <taxon>Embryophyta</taxon>
        <taxon>Tracheophyta</taxon>
        <taxon>Spermatophyta</taxon>
        <taxon>Magnoliopsida</taxon>
        <taxon>Liliopsida</taxon>
        <taxon>Poales</taxon>
        <taxon>Poaceae</taxon>
        <taxon>PACMAD clade</taxon>
        <taxon>Panicoideae</taxon>
        <taxon>Panicodae</taxon>
        <taxon>Paniceae</taxon>
        <taxon>Anthephorinae</taxon>
        <taxon>Digitaria</taxon>
    </lineage>
</organism>
<gene>
    <name evidence="1" type="ORF">HU200_028628</name>
</gene>
<evidence type="ECO:0000313" key="1">
    <source>
        <dbReference type="EMBL" id="KAF8712855.1"/>
    </source>
</evidence>
<dbReference type="AlphaFoldDB" id="A0A835BVP4"/>